<evidence type="ECO:0000313" key="5">
    <source>
        <dbReference type="Proteomes" id="UP001642409"/>
    </source>
</evidence>
<keyword evidence="1" id="KW-0472">Membrane</keyword>
<accession>A0AA86N6L3</accession>
<sequence length="254" mass="27665">MIYYIIIHSLASDPCKTGAIIIGGVCKCDESQGYAGANAEECVYCWNTGIASQGYCTACPSFTKREINTCVCDDNQGFAGPDFAHCKKCWDYSQVVISGQCVSCSNGAVFKTNKCDCDSTIGLISTNAACSDCWQNSQIIHNSQCKRCEDVDANSAYDSQGICKCVPPFTLKNNICTKTEQNSKIVIAICVPIGIVLLLILLVILIIKNKKQRSSTLVEPQVIIASINDNNSITKDEIIIPQLTQENMEAERVE</sequence>
<keyword evidence="1" id="KW-1133">Transmembrane helix</keyword>
<keyword evidence="1" id="KW-0812">Transmembrane</keyword>
<proteinExistence type="predicted"/>
<name>A0AA86N6L3_9EUKA</name>
<reference evidence="3 5" key="2">
    <citation type="submission" date="2024-07" db="EMBL/GenBank/DDBJ databases">
        <authorList>
            <person name="Akdeniz Z."/>
        </authorList>
    </citation>
    <scope>NUCLEOTIDE SEQUENCE [LARGE SCALE GENOMIC DNA]</scope>
</reference>
<dbReference type="Proteomes" id="UP001642409">
    <property type="component" value="Unassembled WGS sequence"/>
</dbReference>
<dbReference type="EMBL" id="CATOUU010000036">
    <property type="protein sequence ID" value="CAI9913832.1"/>
    <property type="molecule type" value="Genomic_DNA"/>
</dbReference>
<reference evidence="2" key="1">
    <citation type="submission" date="2023-06" db="EMBL/GenBank/DDBJ databases">
        <authorList>
            <person name="Kurt Z."/>
        </authorList>
    </citation>
    <scope>NUCLEOTIDE SEQUENCE</scope>
</reference>
<dbReference type="SUPFAM" id="SSF57184">
    <property type="entry name" value="Growth factor receptor domain"/>
    <property type="match status" value="1"/>
</dbReference>
<dbReference type="AlphaFoldDB" id="A0AA86N6L3"/>
<keyword evidence="5" id="KW-1185">Reference proteome</keyword>
<evidence type="ECO:0000313" key="3">
    <source>
        <dbReference type="EMBL" id="CAL6027005.1"/>
    </source>
</evidence>
<dbReference type="InterPro" id="IPR009030">
    <property type="entry name" value="Growth_fac_rcpt_cys_sf"/>
</dbReference>
<comment type="caution">
    <text evidence="2">The sequence shown here is derived from an EMBL/GenBank/DDBJ whole genome shotgun (WGS) entry which is preliminary data.</text>
</comment>
<evidence type="ECO:0000313" key="4">
    <source>
        <dbReference type="EMBL" id="CAL6088755.1"/>
    </source>
</evidence>
<feature type="transmembrane region" description="Helical" evidence="1">
    <location>
        <begin position="185"/>
        <end position="207"/>
    </location>
</feature>
<organism evidence="2">
    <name type="scientific">Hexamita inflata</name>
    <dbReference type="NCBI Taxonomy" id="28002"/>
    <lineage>
        <taxon>Eukaryota</taxon>
        <taxon>Metamonada</taxon>
        <taxon>Diplomonadida</taxon>
        <taxon>Hexamitidae</taxon>
        <taxon>Hexamitinae</taxon>
        <taxon>Hexamita</taxon>
    </lineage>
</organism>
<gene>
    <name evidence="2" type="ORF">HINF_LOCUS1477</name>
    <name evidence="3" type="ORF">HINF_LOCUS31118</name>
    <name evidence="4" type="ORF">HINF_LOCUS64281</name>
</gene>
<dbReference type="EMBL" id="CAXDID020000410">
    <property type="protein sequence ID" value="CAL6088755.1"/>
    <property type="molecule type" value="Genomic_DNA"/>
</dbReference>
<protein>
    <submittedName>
        <fullName evidence="2">Growth factor receptor cysteine-rich domain superfamily</fullName>
    </submittedName>
    <submittedName>
        <fullName evidence="3">Growth_factor receptor cysteine-rich domain superfamily</fullName>
    </submittedName>
</protein>
<keyword evidence="2" id="KW-0675">Receptor</keyword>
<evidence type="ECO:0000313" key="2">
    <source>
        <dbReference type="EMBL" id="CAI9913832.1"/>
    </source>
</evidence>
<dbReference type="EMBL" id="CAXDID020000103">
    <property type="protein sequence ID" value="CAL6027005.1"/>
    <property type="molecule type" value="Genomic_DNA"/>
</dbReference>
<evidence type="ECO:0000256" key="1">
    <source>
        <dbReference type="SAM" id="Phobius"/>
    </source>
</evidence>